<reference evidence="3" key="1">
    <citation type="submission" date="2013-05" db="EMBL/GenBank/DDBJ databases">
        <title>Genome assembly of Cystobacter fuscus DSM 2262.</title>
        <authorList>
            <person name="Sharma G."/>
            <person name="Khatri I."/>
            <person name="Kaur C."/>
            <person name="Mayilraj S."/>
            <person name="Subramanian S."/>
        </authorList>
    </citation>
    <scope>NUCLEOTIDE SEQUENCE [LARGE SCALE GENOMIC DNA]</scope>
    <source>
        <strain evidence="3">DSM 2262</strain>
    </source>
</reference>
<evidence type="ECO:0000313" key="3">
    <source>
        <dbReference type="EMBL" id="EPX56457.1"/>
    </source>
</evidence>
<name>S9P2F7_CYSF2</name>
<organism evidence="3 4">
    <name type="scientific">Cystobacter fuscus (strain ATCC 25194 / DSM 2262 / NBRC 100088 / M29)</name>
    <dbReference type="NCBI Taxonomy" id="1242864"/>
    <lineage>
        <taxon>Bacteria</taxon>
        <taxon>Pseudomonadati</taxon>
        <taxon>Myxococcota</taxon>
        <taxon>Myxococcia</taxon>
        <taxon>Myxococcales</taxon>
        <taxon>Cystobacterineae</taxon>
        <taxon>Archangiaceae</taxon>
        <taxon>Cystobacter</taxon>
    </lineage>
</organism>
<feature type="region of interest" description="Disordered" evidence="1">
    <location>
        <begin position="1"/>
        <end position="61"/>
    </location>
</feature>
<dbReference type="Pfam" id="PF14521">
    <property type="entry name" value="Aspzincin_M35"/>
    <property type="match status" value="1"/>
</dbReference>
<dbReference type="SUPFAM" id="SSF55486">
    <property type="entry name" value="Metalloproteases ('zincins'), catalytic domain"/>
    <property type="match status" value="1"/>
</dbReference>
<keyword evidence="4" id="KW-1185">Reference proteome</keyword>
<keyword evidence="3" id="KW-0378">Hydrolase</keyword>
<protein>
    <submittedName>
        <fullName evidence="3">Extracellular protease</fullName>
    </submittedName>
</protein>
<dbReference type="Gene3D" id="3.40.390.10">
    <property type="entry name" value="Collagenase (Catalytic Domain)"/>
    <property type="match status" value="1"/>
</dbReference>
<dbReference type="InterPro" id="IPR024079">
    <property type="entry name" value="MetalloPept_cat_dom_sf"/>
</dbReference>
<evidence type="ECO:0000313" key="4">
    <source>
        <dbReference type="Proteomes" id="UP000011682"/>
    </source>
</evidence>
<dbReference type="InterPro" id="IPR029463">
    <property type="entry name" value="Lys_MEP"/>
</dbReference>
<proteinExistence type="predicted"/>
<keyword evidence="3" id="KW-0645">Protease</keyword>
<dbReference type="GO" id="GO:0004222">
    <property type="term" value="F:metalloendopeptidase activity"/>
    <property type="evidence" value="ECO:0007669"/>
    <property type="project" value="InterPro"/>
</dbReference>
<feature type="domain" description="Lysine-specific metallo-endopeptidase" evidence="2">
    <location>
        <begin position="5"/>
        <end position="39"/>
    </location>
</feature>
<evidence type="ECO:0000256" key="1">
    <source>
        <dbReference type="SAM" id="MobiDB-lite"/>
    </source>
</evidence>
<comment type="caution">
    <text evidence="3">The sequence shown here is derived from an EMBL/GenBank/DDBJ whole genome shotgun (WGS) entry which is preliminary data.</text>
</comment>
<gene>
    <name evidence="3" type="ORF">D187_007799</name>
</gene>
<dbReference type="EMBL" id="ANAH02000066">
    <property type="protein sequence ID" value="EPX56457.1"/>
    <property type="molecule type" value="Genomic_DNA"/>
</dbReference>
<dbReference type="AlphaFoldDB" id="S9P2F7"/>
<dbReference type="Proteomes" id="UP000011682">
    <property type="component" value="Unassembled WGS sequence"/>
</dbReference>
<evidence type="ECO:0000259" key="2">
    <source>
        <dbReference type="Pfam" id="PF14521"/>
    </source>
</evidence>
<accession>S9P2F7</accession>
<dbReference type="GO" id="GO:0006508">
    <property type="term" value="P:proteolysis"/>
    <property type="evidence" value="ECO:0007669"/>
    <property type="project" value="UniProtKB-KW"/>
</dbReference>
<sequence length="92" mass="9879">MANQAIVDDHAYGQSAAKSLARSNPTRASDNADNHEYIAENTPAQNRGRVGRAGEGRNGSGDAPVFFAWRRTYFTPCGMLQGVLSVSHAVSR</sequence>